<dbReference type="PROSITE" id="PS51212">
    <property type="entry name" value="WSC"/>
    <property type="match status" value="1"/>
</dbReference>
<dbReference type="GeneID" id="62199701"/>
<dbReference type="Pfam" id="PF01822">
    <property type="entry name" value="WSC"/>
    <property type="match status" value="1"/>
</dbReference>
<dbReference type="AlphaFoldDB" id="A0A8H7BD05"/>
<keyword evidence="1" id="KW-0175">Coiled coil</keyword>
<feature type="signal peptide" evidence="2">
    <location>
        <begin position="1"/>
        <end position="18"/>
    </location>
</feature>
<gene>
    <name evidence="4" type="ORF">GT037_001476</name>
</gene>
<feature type="coiled-coil region" evidence="1">
    <location>
        <begin position="266"/>
        <end position="293"/>
    </location>
</feature>
<dbReference type="Proteomes" id="UP000596902">
    <property type="component" value="Unassembled WGS sequence"/>
</dbReference>
<evidence type="ECO:0000259" key="3">
    <source>
        <dbReference type="PROSITE" id="PS51212"/>
    </source>
</evidence>
<dbReference type="InterPro" id="IPR002889">
    <property type="entry name" value="WSC_carb-bd"/>
</dbReference>
<comment type="caution">
    <text evidence="4">The sequence shown here is derived from an EMBL/GenBank/DDBJ whole genome shotgun (WGS) entry which is preliminary data.</text>
</comment>
<reference evidence="4" key="1">
    <citation type="submission" date="2020-01" db="EMBL/GenBank/DDBJ databases">
        <authorList>
            <person name="Feng Z.H.Z."/>
        </authorList>
    </citation>
    <scope>NUCLEOTIDE SEQUENCE</scope>
    <source>
        <strain evidence="4">CBS107.38</strain>
    </source>
</reference>
<organism evidence="4 5">
    <name type="scientific">Alternaria burnsii</name>
    <dbReference type="NCBI Taxonomy" id="1187904"/>
    <lineage>
        <taxon>Eukaryota</taxon>
        <taxon>Fungi</taxon>
        <taxon>Dikarya</taxon>
        <taxon>Ascomycota</taxon>
        <taxon>Pezizomycotina</taxon>
        <taxon>Dothideomycetes</taxon>
        <taxon>Pleosporomycetidae</taxon>
        <taxon>Pleosporales</taxon>
        <taxon>Pleosporineae</taxon>
        <taxon>Pleosporaceae</taxon>
        <taxon>Alternaria</taxon>
        <taxon>Alternaria sect. Alternaria</taxon>
    </lineage>
</organism>
<feature type="domain" description="WSC" evidence="3">
    <location>
        <begin position="307"/>
        <end position="398"/>
    </location>
</feature>
<keyword evidence="5" id="KW-1185">Reference proteome</keyword>
<evidence type="ECO:0000256" key="2">
    <source>
        <dbReference type="SAM" id="SignalP"/>
    </source>
</evidence>
<dbReference type="EMBL" id="JAAABM010000002">
    <property type="protein sequence ID" value="KAF7679825.1"/>
    <property type="molecule type" value="Genomic_DNA"/>
</dbReference>
<evidence type="ECO:0000313" key="5">
    <source>
        <dbReference type="Proteomes" id="UP000596902"/>
    </source>
</evidence>
<dbReference type="InterPro" id="IPR010730">
    <property type="entry name" value="HET"/>
</dbReference>
<dbReference type="SMART" id="SM00321">
    <property type="entry name" value="WSC"/>
    <property type="match status" value="1"/>
</dbReference>
<proteinExistence type="predicted"/>
<dbReference type="RefSeq" id="XP_038789815.1">
    <property type="nucleotide sequence ID" value="XM_038926523.1"/>
</dbReference>
<accession>A0A8H7BD05</accession>
<dbReference type="PANTHER" id="PTHR10622:SF13">
    <property type="entry name" value="NACHT DOMAIN-CONTAINING PROTEIN"/>
    <property type="match status" value="1"/>
</dbReference>
<name>A0A8H7BD05_9PLEO</name>
<feature type="chain" id="PRO_5034670801" description="WSC domain-containing protein" evidence="2">
    <location>
        <begin position="19"/>
        <end position="818"/>
    </location>
</feature>
<reference evidence="4" key="2">
    <citation type="submission" date="2020-08" db="EMBL/GenBank/DDBJ databases">
        <title>Draft Genome Sequence of Cumin Blight Pathogen Alternaria burnsii.</title>
        <authorList>
            <person name="Feng Z."/>
        </authorList>
    </citation>
    <scope>NUCLEOTIDE SEQUENCE</scope>
    <source>
        <strain evidence="4">CBS107.38</strain>
    </source>
</reference>
<sequence length="818" mass="92320">MRSLVFLTSLLFCRVSSAHSLSSMPLDALLTCQNGYAPSLTCAEPVPVDDECTCTCRDGAVYNQTRPDLLGSVPTTPGTASGSQIVGTPCTEEIIQPWTKLVLPHKKYTLEPTEIVSGVVDIPEDSVFLVADSQQRCQHFEVYIDDQLAGETFGDGPLDNSWCGEVGEECMEKHGGSHGYFKLSKGQHKIGLRWVKVTDACKHWSEGVGAFQIYKPCVKPSIACVDPATAHDTCSCTCTNGIKFDQPLDPFSSTANGSSSPGLENNSACQADKDLLMNQIKDLTEDQQKQLNRQQALLDQISTYQNTYNYQGCFTDAIPHVLNAITEWTDNGMTVEKCQTKCQAYKHFGINNGKHCMCGDKFANPTKQVDESECKVPCAGDKQVKCGAPYRLSIYSKPVKNSSFVQEISIMRLLRLDLEKSKWVLENFPGPLIPFYAILSHTWGRDEDEVKFEDIQDGLRDKDDTSKPGYEKLRFCQEKVEKDGLVYFWIDTCCIKKSDSSELQRSLASMFYWYQRAARCYVYLSDVSIHESTEDPESKWERAFSKSRWFKRGWTLQELIAPSSVFFFSKEKRFLGDKKGLASTISTVTRIPGPALEGVELSRFSQNERMSWTQDRVTTVPEDAAYCLIGIFDVELNTLYAEGDYDKRKNAAMRRLRKAIEGEITEPSSPQDVIQVGGASWIDLIALNEDQLRQLDLDLQEYQEWLLFEFPKQHNDGLASLTDLSQNAGKRMKALLAKQGVDYQDLSDLGADVNSWKKPWALYNDESATAEARVQALVQNRWYWTKRNEDVFTGITAVITFGKLMVWRGTWKNYPRQY</sequence>
<evidence type="ECO:0000313" key="4">
    <source>
        <dbReference type="EMBL" id="KAF7679825.1"/>
    </source>
</evidence>
<keyword evidence="2" id="KW-0732">Signal</keyword>
<evidence type="ECO:0000256" key="1">
    <source>
        <dbReference type="SAM" id="Coils"/>
    </source>
</evidence>
<dbReference type="Pfam" id="PF06985">
    <property type="entry name" value="HET"/>
    <property type="match status" value="1"/>
</dbReference>
<protein>
    <recommendedName>
        <fullName evidence="3">WSC domain-containing protein</fullName>
    </recommendedName>
</protein>
<dbReference type="PANTHER" id="PTHR10622">
    <property type="entry name" value="HET DOMAIN-CONTAINING PROTEIN"/>
    <property type="match status" value="1"/>
</dbReference>